<sequence length="276" mass="31660">MTFRLHKTSIYFKRFFPFTSFEKDSFSKICDEIKRFPLEEDFPAIRGLCLEGEGFFKKILVDEAEEVDINDIERIKSITPIVDDGLFLPFIFERSQFEVILPTEGKSIEQLMASITTIDDYLNALVEDIIGEKIEIHLRPRAPEKQTLDRFFKYTAPNLSRGTYAYHISAGGKSETGETDLPAPFEDLPANIKQFAEMIQGFKEMMRGPYSMALMKNKNKLVLKKLKQYEIGLSLYSDQSRWFKEALMKCDDAGLFGGRLIPPYLKNMPVLGSKAA</sequence>
<proteinExistence type="predicted"/>
<dbReference type="EMBL" id="CAACVI010000012">
    <property type="protein sequence ID" value="VEN73746.1"/>
    <property type="molecule type" value="Genomic_DNA"/>
</dbReference>
<accession>A0A484HHC8</accession>
<protein>
    <submittedName>
        <fullName evidence="1">Uncharacterized protein</fullName>
    </submittedName>
</protein>
<gene>
    <name evidence="1" type="ORF">EPICR_20215</name>
</gene>
<reference evidence="1" key="1">
    <citation type="submission" date="2019-01" db="EMBL/GenBank/DDBJ databases">
        <authorList>
            <consortium name="Genoscope - CEA"/>
            <person name="William W."/>
        </authorList>
    </citation>
    <scope>NUCLEOTIDE SEQUENCE</scope>
    <source>
        <strain evidence="1">CR-1</strain>
    </source>
</reference>
<organism evidence="1">
    <name type="scientific">uncultured Desulfobacteraceae bacterium</name>
    <dbReference type="NCBI Taxonomy" id="218296"/>
    <lineage>
        <taxon>Bacteria</taxon>
        <taxon>Pseudomonadati</taxon>
        <taxon>Thermodesulfobacteriota</taxon>
        <taxon>Desulfobacteria</taxon>
        <taxon>Desulfobacterales</taxon>
        <taxon>Desulfobacteraceae</taxon>
        <taxon>environmental samples</taxon>
    </lineage>
</organism>
<evidence type="ECO:0000313" key="1">
    <source>
        <dbReference type="EMBL" id="VEN73746.1"/>
    </source>
</evidence>
<dbReference type="AlphaFoldDB" id="A0A484HHC8"/>
<name>A0A484HHC8_9BACT</name>